<reference evidence="5 6" key="1">
    <citation type="submission" date="2017-10" db="EMBL/GenBank/DDBJ databases">
        <title>Sequencing the genomes of 1000 actinobacteria strains.</title>
        <authorList>
            <person name="Klenk H.-P."/>
        </authorList>
    </citation>
    <scope>NUCLEOTIDE SEQUENCE [LARGE SCALE GENOMIC DNA]</scope>
    <source>
        <strain evidence="5 6">DSM 21798</strain>
    </source>
</reference>
<feature type="domain" description="FAD/NAD(P)-binding" evidence="4">
    <location>
        <begin position="17"/>
        <end position="296"/>
    </location>
</feature>
<evidence type="ECO:0000256" key="3">
    <source>
        <dbReference type="ARBA" id="ARBA00048132"/>
    </source>
</evidence>
<dbReference type="InterPro" id="IPR023753">
    <property type="entry name" value="FAD/NAD-binding_dom"/>
</dbReference>
<dbReference type="PRINTS" id="PR00469">
    <property type="entry name" value="PNDRDTASEII"/>
</dbReference>
<dbReference type="Gene3D" id="3.50.50.60">
    <property type="entry name" value="FAD/NAD(P)-binding domain"/>
    <property type="match status" value="2"/>
</dbReference>
<evidence type="ECO:0000313" key="6">
    <source>
        <dbReference type="Proteomes" id="UP000221369"/>
    </source>
</evidence>
<dbReference type="GO" id="GO:0004791">
    <property type="term" value="F:thioredoxin-disulfide reductase (NADPH) activity"/>
    <property type="evidence" value="ECO:0007669"/>
    <property type="project" value="UniProtKB-EC"/>
</dbReference>
<proteinExistence type="predicted"/>
<evidence type="ECO:0000256" key="2">
    <source>
        <dbReference type="ARBA" id="ARBA00023002"/>
    </source>
</evidence>
<evidence type="ECO:0000259" key="4">
    <source>
        <dbReference type="Pfam" id="PF07992"/>
    </source>
</evidence>
<dbReference type="InterPro" id="IPR036188">
    <property type="entry name" value="FAD/NAD-bd_sf"/>
</dbReference>
<keyword evidence="2" id="KW-0560">Oxidoreductase</keyword>
<accession>A0A2A9DSK3</accession>
<sequence length="325" mass="34175">MTDVHTTLNTAADARVDVAIIGGGAAGLSAAVTLARSLRSVVVIDAGEPRNAPAEGVHNLLGREGIAPGDLIAQGRAEAEAYGARMLSGSVAHVRRDGDDIVLELEDGDELRARRILLATGLRDELPDVAGITDLWGTHVLHCPYCHGWEVRGQRIGVLGTTPMAMHQVLLFRQLSEHITLFTHTMPELTSDDWDTLAALNVEVVSGRVGELRSENGELRSAVVDDGHEFAIDALTVAPRMIANSDLYEQLGGELSENPMGVFIETDFAGKTPIEGVWAAGNVRDVGAVVAASAMQGLMAGGAINGELATEEARAAVAARAARTA</sequence>
<organism evidence="5 6">
    <name type="scientific">Paramicrobacterium agarici</name>
    <dbReference type="NCBI Taxonomy" id="630514"/>
    <lineage>
        <taxon>Bacteria</taxon>
        <taxon>Bacillati</taxon>
        <taxon>Actinomycetota</taxon>
        <taxon>Actinomycetes</taxon>
        <taxon>Micrococcales</taxon>
        <taxon>Microbacteriaceae</taxon>
        <taxon>Paramicrobacterium</taxon>
    </lineage>
</organism>
<gene>
    <name evidence="5" type="ORF">ATJ78_0682</name>
</gene>
<dbReference type="Pfam" id="PF07992">
    <property type="entry name" value="Pyr_redox_2"/>
    <property type="match status" value="1"/>
</dbReference>
<evidence type="ECO:0000256" key="1">
    <source>
        <dbReference type="ARBA" id="ARBA00022630"/>
    </source>
</evidence>
<comment type="catalytic activity">
    <reaction evidence="3">
        <text>[thioredoxin]-dithiol + NADP(+) = [thioredoxin]-disulfide + NADPH + H(+)</text>
        <dbReference type="Rhea" id="RHEA:20345"/>
        <dbReference type="Rhea" id="RHEA-COMP:10698"/>
        <dbReference type="Rhea" id="RHEA-COMP:10700"/>
        <dbReference type="ChEBI" id="CHEBI:15378"/>
        <dbReference type="ChEBI" id="CHEBI:29950"/>
        <dbReference type="ChEBI" id="CHEBI:50058"/>
        <dbReference type="ChEBI" id="CHEBI:57783"/>
        <dbReference type="ChEBI" id="CHEBI:58349"/>
        <dbReference type="EC" id="1.8.1.9"/>
    </reaction>
</comment>
<dbReference type="AlphaFoldDB" id="A0A2A9DSK3"/>
<dbReference type="PRINTS" id="PR00368">
    <property type="entry name" value="FADPNR"/>
</dbReference>
<keyword evidence="1" id="KW-0285">Flavoprotein</keyword>
<dbReference type="InterPro" id="IPR050097">
    <property type="entry name" value="Ferredoxin-NADP_redctase_2"/>
</dbReference>
<evidence type="ECO:0000313" key="5">
    <source>
        <dbReference type="EMBL" id="PFG29767.1"/>
    </source>
</evidence>
<protein>
    <submittedName>
        <fullName evidence="5">Thioredoxin reductase</fullName>
    </submittedName>
</protein>
<dbReference type="SUPFAM" id="SSF51905">
    <property type="entry name" value="FAD/NAD(P)-binding domain"/>
    <property type="match status" value="1"/>
</dbReference>
<dbReference type="PANTHER" id="PTHR48105">
    <property type="entry name" value="THIOREDOXIN REDUCTASE 1-RELATED-RELATED"/>
    <property type="match status" value="1"/>
</dbReference>
<dbReference type="RefSeq" id="WP_098406305.1">
    <property type="nucleotide sequence ID" value="NZ_PDJE01000001.1"/>
</dbReference>
<name>A0A2A9DSK3_9MICO</name>
<keyword evidence="6" id="KW-1185">Reference proteome</keyword>
<dbReference type="Proteomes" id="UP000221369">
    <property type="component" value="Unassembled WGS sequence"/>
</dbReference>
<dbReference type="EMBL" id="PDJE01000001">
    <property type="protein sequence ID" value="PFG29767.1"/>
    <property type="molecule type" value="Genomic_DNA"/>
</dbReference>
<comment type="caution">
    <text evidence="5">The sequence shown here is derived from an EMBL/GenBank/DDBJ whole genome shotgun (WGS) entry which is preliminary data.</text>
</comment>